<comment type="similarity">
    <text evidence="1">Belongs to the universal stress protein A family.</text>
</comment>
<feature type="domain" description="UspA" evidence="2">
    <location>
        <begin position="15"/>
        <end position="149"/>
    </location>
</feature>
<evidence type="ECO:0000259" key="2">
    <source>
        <dbReference type="Pfam" id="PF00582"/>
    </source>
</evidence>
<dbReference type="PANTHER" id="PTHR46553">
    <property type="entry name" value="ADENINE NUCLEOTIDE ALPHA HYDROLASES-LIKE SUPERFAMILY PROTEIN"/>
    <property type="match status" value="1"/>
</dbReference>
<name>A0ABU2Q7I5_9ACTN</name>
<dbReference type="InterPro" id="IPR006016">
    <property type="entry name" value="UspA"/>
</dbReference>
<evidence type="ECO:0000256" key="1">
    <source>
        <dbReference type="ARBA" id="ARBA00008791"/>
    </source>
</evidence>
<dbReference type="PANTHER" id="PTHR46553:SF3">
    <property type="entry name" value="ADENINE NUCLEOTIDE ALPHA HYDROLASES-LIKE SUPERFAMILY PROTEIN"/>
    <property type="match status" value="1"/>
</dbReference>
<organism evidence="3 4">
    <name type="scientific">Streptomyces edwardsiae</name>
    <dbReference type="NCBI Taxonomy" id="3075527"/>
    <lineage>
        <taxon>Bacteria</taxon>
        <taxon>Bacillati</taxon>
        <taxon>Actinomycetota</taxon>
        <taxon>Actinomycetes</taxon>
        <taxon>Kitasatosporales</taxon>
        <taxon>Streptomycetaceae</taxon>
        <taxon>Streptomyces</taxon>
    </lineage>
</organism>
<dbReference type="RefSeq" id="WP_311648172.1">
    <property type="nucleotide sequence ID" value="NZ_JAVRFA010000061.1"/>
</dbReference>
<reference evidence="4" key="1">
    <citation type="submission" date="2023-07" db="EMBL/GenBank/DDBJ databases">
        <title>30 novel species of actinomycetes from the DSMZ collection.</title>
        <authorList>
            <person name="Nouioui I."/>
        </authorList>
    </citation>
    <scope>NUCLEOTIDE SEQUENCE [LARGE SCALE GENOMIC DNA]</scope>
    <source>
        <strain evidence="4">DSM 41636</strain>
    </source>
</reference>
<evidence type="ECO:0000313" key="4">
    <source>
        <dbReference type="Proteomes" id="UP001183881"/>
    </source>
</evidence>
<proteinExistence type="inferred from homology"/>
<dbReference type="InterPro" id="IPR006015">
    <property type="entry name" value="Universal_stress_UspA"/>
</dbReference>
<dbReference type="Pfam" id="PF00582">
    <property type="entry name" value="Usp"/>
    <property type="match status" value="2"/>
</dbReference>
<protein>
    <submittedName>
        <fullName evidence="3">Universal stress protein</fullName>
    </submittedName>
</protein>
<dbReference type="Proteomes" id="UP001183881">
    <property type="component" value="Unassembled WGS sequence"/>
</dbReference>
<sequence>MKAPVVREFTEPLPVVVGADGSEPSLRAVDWAADEAALHGVPLRIVHAYRWDRYEGAAPAREHGEPSAPVTPDDVVVVATRRARRHHPDLTVTAEAVAEEPEYVLLRAARDASAVVVGTRGRGGVADLLLGSVSLTVATSAGCPVIVIRGSHDKRAVGGRHGGIVVGVADAPTAAVRFASEEARRRGAALDAVRAWRCPTHDTADHALLAGTPERVHEERAAKELEAALAGVPADVRLRRHTVEGPARRVLLTASHEADLLVVGRRRPGQFGHRLGRVAHTLVHHSVCPVAVVPDTD</sequence>
<dbReference type="Gene3D" id="3.40.50.620">
    <property type="entry name" value="HUPs"/>
    <property type="match status" value="2"/>
</dbReference>
<evidence type="ECO:0000313" key="3">
    <source>
        <dbReference type="EMBL" id="MDT0398970.1"/>
    </source>
</evidence>
<dbReference type="InterPro" id="IPR014729">
    <property type="entry name" value="Rossmann-like_a/b/a_fold"/>
</dbReference>
<accession>A0ABU2Q7I5</accession>
<dbReference type="PRINTS" id="PR01438">
    <property type="entry name" value="UNVRSLSTRESS"/>
</dbReference>
<feature type="domain" description="UspA" evidence="2">
    <location>
        <begin position="164"/>
        <end position="294"/>
    </location>
</feature>
<dbReference type="SUPFAM" id="SSF52402">
    <property type="entry name" value="Adenine nucleotide alpha hydrolases-like"/>
    <property type="match status" value="2"/>
</dbReference>
<keyword evidence="4" id="KW-1185">Reference proteome</keyword>
<gene>
    <name evidence="3" type="ORF">RM705_30375</name>
</gene>
<dbReference type="EMBL" id="JAVRFA010000061">
    <property type="protein sequence ID" value="MDT0398970.1"/>
    <property type="molecule type" value="Genomic_DNA"/>
</dbReference>
<comment type="caution">
    <text evidence="3">The sequence shown here is derived from an EMBL/GenBank/DDBJ whole genome shotgun (WGS) entry which is preliminary data.</text>
</comment>